<comment type="caution">
    <text evidence="3">The sequence shown here is derived from an EMBL/GenBank/DDBJ whole genome shotgun (WGS) entry which is preliminary data.</text>
</comment>
<dbReference type="InterPro" id="IPR002081">
    <property type="entry name" value="Cryptochrome/DNA_photolyase_1"/>
</dbReference>
<reference evidence="3" key="1">
    <citation type="submission" date="2023-10" db="EMBL/GenBank/DDBJ databases">
        <authorList>
            <person name="Chen Y."/>
            <person name="Shah S."/>
            <person name="Dougan E. K."/>
            <person name="Thang M."/>
            <person name="Chan C."/>
        </authorList>
    </citation>
    <scope>NUCLEOTIDE SEQUENCE [LARGE SCALE GENOMIC DNA]</scope>
</reference>
<dbReference type="Proteomes" id="UP001189429">
    <property type="component" value="Unassembled WGS sequence"/>
</dbReference>
<feature type="region of interest" description="Disordered" evidence="1">
    <location>
        <begin position="190"/>
        <end position="243"/>
    </location>
</feature>
<gene>
    <name evidence="3" type="ORF">PCOR1329_LOCUS83454</name>
</gene>
<keyword evidence="4" id="KW-1185">Reference proteome</keyword>
<dbReference type="PANTHER" id="PTHR11455">
    <property type="entry name" value="CRYPTOCHROME"/>
    <property type="match status" value="1"/>
</dbReference>
<dbReference type="SUPFAM" id="SSF52425">
    <property type="entry name" value="Cryptochrome/photolyase, N-terminal domain"/>
    <property type="match status" value="1"/>
</dbReference>
<dbReference type="InterPro" id="IPR006050">
    <property type="entry name" value="DNA_photolyase_N"/>
</dbReference>
<dbReference type="PANTHER" id="PTHR11455:SF18">
    <property type="entry name" value="SI:CH1073-390K14.1"/>
    <property type="match status" value="1"/>
</dbReference>
<organism evidence="3 4">
    <name type="scientific">Prorocentrum cordatum</name>
    <dbReference type="NCBI Taxonomy" id="2364126"/>
    <lineage>
        <taxon>Eukaryota</taxon>
        <taxon>Sar</taxon>
        <taxon>Alveolata</taxon>
        <taxon>Dinophyceae</taxon>
        <taxon>Prorocentrales</taxon>
        <taxon>Prorocentraceae</taxon>
        <taxon>Prorocentrum</taxon>
    </lineage>
</organism>
<evidence type="ECO:0000313" key="4">
    <source>
        <dbReference type="Proteomes" id="UP001189429"/>
    </source>
</evidence>
<name>A0ABN9Y922_9DINO</name>
<dbReference type="Pfam" id="PF00875">
    <property type="entry name" value="DNA_photolyase"/>
    <property type="match status" value="1"/>
</dbReference>
<dbReference type="InterPro" id="IPR036155">
    <property type="entry name" value="Crypto/Photolyase_N_sf"/>
</dbReference>
<evidence type="ECO:0000313" key="3">
    <source>
        <dbReference type="EMBL" id="CAK0908890.1"/>
    </source>
</evidence>
<evidence type="ECO:0000256" key="1">
    <source>
        <dbReference type="SAM" id="MobiDB-lite"/>
    </source>
</evidence>
<proteinExistence type="predicted"/>
<dbReference type="PROSITE" id="PS51645">
    <property type="entry name" value="PHR_CRY_ALPHA_BETA"/>
    <property type="match status" value="1"/>
</dbReference>
<dbReference type="Gene3D" id="3.40.50.620">
    <property type="entry name" value="HUPs"/>
    <property type="match status" value="1"/>
</dbReference>
<dbReference type="EMBL" id="CAUYUJ010022093">
    <property type="protein sequence ID" value="CAK0908890.1"/>
    <property type="molecule type" value="Genomic_DNA"/>
</dbReference>
<evidence type="ECO:0000259" key="2">
    <source>
        <dbReference type="PROSITE" id="PS51645"/>
    </source>
</evidence>
<protein>
    <recommendedName>
        <fullName evidence="2">Photolyase/cryptochrome alpha/beta domain-containing protein</fullName>
    </recommendedName>
</protein>
<dbReference type="InterPro" id="IPR014729">
    <property type="entry name" value="Rossmann-like_a/b/a_fold"/>
</dbReference>
<feature type="domain" description="Photolyase/cryptochrome alpha/beta" evidence="2">
    <location>
        <begin position="3"/>
        <end position="153"/>
    </location>
</feature>
<sequence>MAVRIAWLRVGDLRLRDNPALHAAAEGGARVVPAFVWCPAEERQFTCAEEAASSGRDWSYEGTAIQALLPAALRSLDSELHRRYGNRLRILCTSGEAGDSTGGRLLRLAAEVGAAAVHFNRREEPAERRREGDLQREARAAGLRCEAHGAFLFRDPERCPIREPWAEGCTCSRRSGTAGTRAARYGARCLLPGPAQRPRARARASRSQAPRTPSGPSRGQRRCRASQGGRCWRMPRLSRSTGT</sequence>
<accession>A0ABN9Y922</accession>